<dbReference type="HOGENOM" id="CLU_147090_0_0_1"/>
<dbReference type="GO" id="GO:0015179">
    <property type="term" value="F:L-amino acid transmembrane transporter activity"/>
    <property type="evidence" value="ECO:0007669"/>
    <property type="project" value="TreeGrafter"/>
</dbReference>
<evidence type="ECO:0000256" key="1">
    <source>
        <dbReference type="ARBA" id="ARBA00004651"/>
    </source>
</evidence>
<name>S4R6K5_PETMA</name>
<evidence type="ECO:0000313" key="8">
    <source>
        <dbReference type="Ensembl" id="ENSPMAP00000000835.1"/>
    </source>
</evidence>
<evidence type="ECO:0000256" key="5">
    <source>
        <dbReference type="ARBA" id="ARBA00023136"/>
    </source>
</evidence>
<dbReference type="PANTHER" id="PTHR20766">
    <property type="entry name" value="LARGE NEUTRAL AMINO ACIDS TRANSPORTER SMALL SUBUNIT 4-LIKE ISOFORM X1"/>
    <property type="match status" value="1"/>
</dbReference>
<feature type="transmembrane region" description="Helical" evidence="7">
    <location>
        <begin position="94"/>
        <end position="115"/>
    </location>
</feature>
<organism evidence="8">
    <name type="scientific">Petromyzon marinus</name>
    <name type="common">Sea lamprey</name>
    <dbReference type="NCBI Taxonomy" id="7757"/>
    <lineage>
        <taxon>Eukaryota</taxon>
        <taxon>Metazoa</taxon>
        <taxon>Chordata</taxon>
        <taxon>Craniata</taxon>
        <taxon>Vertebrata</taxon>
        <taxon>Cyclostomata</taxon>
        <taxon>Hyperoartia</taxon>
        <taxon>Petromyzontiformes</taxon>
        <taxon>Petromyzontidae</taxon>
        <taxon>Petromyzon</taxon>
    </lineage>
</organism>
<dbReference type="AlphaFoldDB" id="S4R6K5"/>
<proteinExistence type="predicted"/>
<keyword evidence="2" id="KW-1003">Cell membrane</keyword>
<reference evidence="8" key="2">
    <citation type="submission" date="2025-09" db="UniProtKB">
        <authorList>
            <consortium name="Ensembl"/>
        </authorList>
    </citation>
    <scope>IDENTIFICATION</scope>
</reference>
<keyword evidence="3 7" id="KW-0812">Transmembrane</keyword>
<dbReference type="GeneTree" id="ENSGT00940000153576"/>
<dbReference type="GO" id="GO:0015175">
    <property type="term" value="F:neutral L-amino acid transmembrane transporter activity"/>
    <property type="evidence" value="ECO:0007669"/>
    <property type="project" value="TreeGrafter"/>
</dbReference>
<keyword evidence="6" id="KW-0325">Glycoprotein</keyword>
<dbReference type="Gene3D" id="1.20.1250.20">
    <property type="entry name" value="MFS general substrate transporter like domains"/>
    <property type="match status" value="1"/>
</dbReference>
<dbReference type="GO" id="GO:0005886">
    <property type="term" value="C:plasma membrane"/>
    <property type="evidence" value="ECO:0007669"/>
    <property type="project" value="UniProtKB-SubCell"/>
</dbReference>
<comment type="subcellular location">
    <subcellularLocation>
        <location evidence="1">Cell membrane</location>
        <topology evidence="1">Multi-pass membrane protein</topology>
    </subcellularLocation>
</comment>
<dbReference type="InterPro" id="IPR036259">
    <property type="entry name" value="MFS_trans_sf"/>
</dbReference>
<accession>S4R6K5</accession>
<evidence type="ECO:0000256" key="7">
    <source>
        <dbReference type="SAM" id="Phobius"/>
    </source>
</evidence>
<evidence type="ECO:0000256" key="6">
    <source>
        <dbReference type="ARBA" id="ARBA00023180"/>
    </source>
</evidence>
<dbReference type="SUPFAM" id="SSF103473">
    <property type="entry name" value="MFS general substrate transporter"/>
    <property type="match status" value="1"/>
</dbReference>
<dbReference type="Ensembl" id="ENSPMAT00000000837.1">
    <property type="protein sequence ID" value="ENSPMAP00000000835.1"/>
    <property type="gene ID" value="ENSPMAG00000000765.1"/>
</dbReference>
<evidence type="ECO:0000256" key="4">
    <source>
        <dbReference type="ARBA" id="ARBA00022989"/>
    </source>
</evidence>
<keyword evidence="5 7" id="KW-0472">Membrane</keyword>
<sequence>MRGAGKGWSLARRWWLASTALLESLITSGALLGWSSLLPVLMAEGVFSGLCAQPDVGHSNLDNIERGAAVTRCEWPPRVDAGGYASCPRQETRLHVAFTVGAFVQAATVLPLGVLMDRYGARRLRQIGSAAFCLSCIFFSYT</sequence>
<evidence type="ECO:0000256" key="3">
    <source>
        <dbReference type="ARBA" id="ARBA00022692"/>
    </source>
</evidence>
<feature type="transmembrane region" description="Helical" evidence="7">
    <location>
        <begin position="14"/>
        <end position="34"/>
    </location>
</feature>
<protein>
    <submittedName>
        <fullName evidence="8">Uncharacterized protein</fullName>
    </submittedName>
</protein>
<evidence type="ECO:0000256" key="2">
    <source>
        <dbReference type="ARBA" id="ARBA00022475"/>
    </source>
</evidence>
<dbReference type="PANTHER" id="PTHR20766:SF3">
    <property type="entry name" value="LARGE NEUTRAL AMINO ACIDS TRANSPORTER SMALL SUBUNIT 4-LIKE ISOFORM X1"/>
    <property type="match status" value="1"/>
</dbReference>
<keyword evidence="4 7" id="KW-1133">Transmembrane helix</keyword>
<reference evidence="8" key="1">
    <citation type="submission" date="2025-08" db="UniProtKB">
        <authorList>
            <consortium name="Ensembl"/>
        </authorList>
    </citation>
    <scope>IDENTIFICATION</scope>
</reference>